<dbReference type="PANTHER" id="PTHR21716:SF62">
    <property type="entry name" value="TRANSPORT PROTEIN YDBI-RELATED"/>
    <property type="match status" value="1"/>
</dbReference>
<keyword evidence="8" id="KW-1185">Reference proteome</keyword>
<feature type="transmembrane region" description="Helical" evidence="6">
    <location>
        <begin position="142"/>
        <end position="161"/>
    </location>
</feature>
<evidence type="ECO:0000256" key="3">
    <source>
        <dbReference type="ARBA" id="ARBA00022692"/>
    </source>
</evidence>
<feature type="transmembrane region" description="Helical" evidence="6">
    <location>
        <begin position="294"/>
        <end position="321"/>
    </location>
</feature>
<feature type="transmembrane region" description="Helical" evidence="6">
    <location>
        <begin position="226"/>
        <end position="251"/>
    </location>
</feature>
<keyword evidence="5 6" id="KW-0472">Membrane</keyword>
<reference evidence="7 8" key="1">
    <citation type="submission" date="2021-12" db="EMBL/GenBank/DDBJ databases">
        <title>Discovery of the Pendulisporaceae a myxobacterial family with distinct sporulation behavior and unique specialized metabolism.</title>
        <authorList>
            <person name="Garcia R."/>
            <person name="Popoff A."/>
            <person name="Bader C.D."/>
            <person name="Loehr J."/>
            <person name="Walesch S."/>
            <person name="Walt C."/>
            <person name="Boldt J."/>
            <person name="Bunk B."/>
            <person name="Haeckl F.J.F.P.J."/>
            <person name="Gunesch A.P."/>
            <person name="Birkelbach J."/>
            <person name="Nuebel U."/>
            <person name="Pietschmann T."/>
            <person name="Bach T."/>
            <person name="Mueller R."/>
        </authorList>
    </citation>
    <scope>NUCLEOTIDE SEQUENCE [LARGE SCALE GENOMIC DNA]</scope>
    <source>
        <strain evidence="7 8">MSr12523</strain>
    </source>
</reference>
<organism evidence="7 8">
    <name type="scientific">Pendulispora brunnea</name>
    <dbReference type="NCBI Taxonomy" id="2905690"/>
    <lineage>
        <taxon>Bacteria</taxon>
        <taxon>Pseudomonadati</taxon>
        <taxon>Myxococcota</taxon>
        <taxon>Myxococcia</taxon>
        <taxon>Myxococcales</taxon>
        <taxon>Sorangiineae</taxon>
        <taxon>Pendulisporaceae</taxon>
        <taxon>Pendulispora</taxon>
    </lineage>
</organism>
<evidence type="ECO:0000256" key="1">
    <source>
        <dbReference type="ARBA" id="ARBA00004141"/>
    </source>
</evidence>
<protein>
    <submittedName>
        <fullName evidence="7">AI-2E family transporter</fullName>
    </submittedName>
</protein>
<evidence type="ECO:0000256" key="2">
    <source>
        <dbReference type="ARBA" id="ARBA00009773"/>
    </source>
</evidence>
<dbReference type="EMBL" id="CP089982">
    <property type="protein sequence ID" value="WXA99952.1"/>
    <property type="molecule type" value="Genomic_DNA"/>
</dbReference>
<gene>
    <name evidence="7" type="ORF">LZC95_24440</name>
</gene>
<dbReference type="Proteomes" id="UP001379533">
    <property type="component" value="Chromosome"/>
</dbReference>
<accession>A0ABZ2KQF2</accession>
<feature type="transmembrane region" description="Helical" evidence="6">
    <location>
        <begin position="64"/>
        <end position="89"/>
    </location>
</feature>
<dbReference type="Pfam" id="PF01594">
    <property type="entry name" value="AI-2E_transport"/>
    <property type="match status" value="1"/>
</dbReference>
<dbReference type="RefSeq" id="WP_394850593.1">
    <property type="nucleotide sequence ID" value="NZ_CP089982.1"/>
</dbReference>
<dbReference type="PANTHER" id="PTHR21716">
    <property type="entry name" value="TRANSMEMBRANE PROTEIN"/>
    <property type="match status" value="1"/>
</dbReference>
<keyword evidence="3 6" id="KW-0812">Transmembrane</keyword>
<evidence type="ECO:0000256" key="6">
    <source>
        <dbReference type="SAM" id="Phobius"/>
    </source>
</evidence>
<name>A0ABZ2KQF2_9BACT</name>
<feature type="transmembrane region" description="Helical" evidence="6">
    <location>
        <begin position="20"/>
        <end position="43"/>
    </location>
</feature>
<feature type="transmembrane region" description="Helical" evidence="6">
    <location>
        <begin position="201"/>
        <end position="220"/>
    </location>
</feature>
<evidence type="ECO:0000313" key="7">
    <source>
        <dbReference type="EMBL" id="WXA99952.1"/>
    </source>
</evidence>
<dbReference type="InterPro" id="IPR002549">
    <property type="entry name" value="AI-2E-like"/>
</dbReference>
<keyword evidence="4 6" id="KW-1133">Transmembrane helix</keyword>
<comment type="similarity">
    <text evidence="2">Belongs to the autoinducer-2 exporter (AI-2E) (TC 2.A.86) family.</text>
</comment>
<evidence type="ECO:0000256" key="4">
    <source>
        <dbReference type="ARBA" id="ARBA00022989"/>
    </source>
</evidence>
<feature type="transmembrane region" description="Helical" evidence="6">
    <location>
        <begin position="258"/>
        <end position="274"/>
    </location>
</feature>
<evidence type="ECO:0000256" key="5">
    <source>
        <dbReference type="ARBA" id="ARBA00023136"/>
    </source>
</evidence>
<comment type="subcellular location">
    <subcellularLocation>
        <location evidence="1">Membrane</location>
        <topology evidence="1">Multi-pass membrane protein</topology>
    </subcellularLocation>
</comment>
<proteinExistence type="inferred from homology"/>
<sequence length="357" mass="39218">MHDRVGAFLAERTPRRALTLLAFLLLLAAFRQLLPLLVFFVAFERGLGAAADFLVEKTRMPRKGAVLGVVAVVVALVGTGLAVGAGRIVRAVREARDLPERIGEIREHPLVKRLHEQVTDTDALVEQGKHYAGSALHYVSQVGHIVAYTLIGFIFAVVFHLERERLAEFRGSVDPKSFLGTLLRWCAHAADAVSLTIQLQLVVAACNTLLTLPLLLLLGIPHVAMLMVLIFVSGLVPVIGNLVSGAVLVFFAYQAKHWLGVGLMVSLTFLLHKIESYYLNPHLTARHVPLPGFVLVVSLVIFEHLFGFAGLFLSFPSLFVAGKIRAEFRDEDEDELAAVSHRSLDPALTSRRARIPR</sequence>
<evidence type="ECO:0000313" key="8">
    <source>
        <dbReference type="Proteomes" id="UP001379533"/>
    </source>
</evidence>